<keyword evidence="5" id="KW-1185">Reference proteome</keyword>
<evidence type="ECO:0000259" key="3">
    <source>
        <dbReference type="Pfam" id="PF01575"/>
    </source>
</evidence>
<accession>A0ABW2X4C7</accession>
<comment type="caution">
    <text evidence="4">The sequence shown here is derived from an EMBL/GenBank/DDBJ whole genome shotgun (WGS) entry which is preliminary data.</text>
</comment>
<reference evidence="5" key="1">
    <citation type="journal article" date="2019" name="Int. J. Syst. Evol. Microbiol.">
        <title>The Global Catalogue of Microorganisms (GCM) 10K type strain sequencing project: providing services to taxonomists for standard genome sequencing and annotation.</title>
        <authorList>
            <consortium name="The Broad Institute Genomics Platform"/>
            <consortium name="The Broad Institute Genome Sequencing Center for Infectious Disease"/>
            <person name="Wu L."/>
            <person name="Ma J."/>
        </authorList>
    </citation>
    <scope>NUCLEOTIDE SEQUENCE [LARGE SCALE GENOMIC DNA]</scope>
    <source>
        <strain evidence="5">JCM 12607</strain>
    </source>
</reference>
<feature type="region of interest" description="Disordered" evidence="2">
    <location>
        <begin position="245"/>
        <end position="284"/>
    </location>
</feature>
<feature type="compositionally biased region" description="Polar residues" evidence="2">
    <location>
        <begin position="1"/>
        <end position="19"/>
    </location>
</feature>
<dbReference type="InterPro" id="IPR029069">
    <property type="entry name" value="HotDog_dom_sf"/>
</dbReference>
<dbReference type="InterPro" id="IPR002539">
    <property type="entry name" value="MaoC-like_dom"/>
</dbReference>
<dbReference type="PANTHER" id="PTHR43841:SF3">
    <property type="entry name" value="(3R)-HYDROXYACYL-ACP DEHYDRATASE SUBUNIT HADB"/>
    <property type="match status" value="1"/>
</dbReference>
<feature type="region of interest" description="Disordered" evidence="2">
    <location>
        <begin position="1"/>
        <end position="21"/>
    </location>
</feature>
<feature type="compositionally biased region" description="Basic and acidic residues" evidence="2">
    <location>
        <begin position="245"/>
        <end position="268"/>
    </location>
</feature>
<dbReference type="SUPFAM" id="SSF54637">
    <property type="entry name" value="Thioesterase/thiol ester dehydrase-isomerase"/>
    <property type="match status" value="2"/>
</dbReference>
<dbReference type="Gene3D" id="3.10.129.10">
    <property type="entry name" value="Hotdog Thioesterase"/>
    <property type="match status" value="1"/>
</dbReference>
<sequence>MTAPQQYAQRSPRSVTGHHTVSAEELHRFRAMLERASGTEGGRSVQDGTALPLALLAAVAVRASGQLFADGPPATVALHGAQSIRLLRPVHAGEELVSECTIRSTKALANGVMTEVSVRLAVGAEAVAEAGSLLVHKAPGAAAPARPPAPDRRCPAQGPVSGISVDRELVREYAAVSGDHNPIHLSEGAALEAGFPGVIAHGMLTFALAEQHLRTGAGRVRPYELSLRFSRPLVIDGESAVLRMSDRPARGTGPDHESVSLTAADRDGTTVATGRAALRPRNEL</sequence>
<evidence type="ECO:0000256" key="2">
    <source>
        <dbReference type="SAM" id="MobiDB-lite"/>
    </source>
</evidence>
<feature type="domain" description="MaoC-like" evidence="3">
    <location>
        <begin position="162"/>
        <end position="235"/>
    </location>
</feature>
<evidence type="ECO:0000313" key="5">
    <source>
        <dbReference type="Proteomes" id="UP001596915"/>
    </source>
</evidence>
<dbReference type="Pfam" id="PF01575">
    <property type="entry name" value="MaoC_dehydratas"/>
    <property type="match status" value="1"/>
</dbReference>
<gene>
    <name evidence="4" type="ORF">ACFQ2K_32780</name>
</gene>
<comment type="similarity">
    <text evidence="1">Belongs to the enoyl-CoA hydratase/isomerase family.</text>
</comment>
<proteinExistence type="inferred from homology"/>
<dbReference type="PANTHER" id="PTHR43841">
    <property type="entry name" value="3-HYDROXYACYL-THIOESTER DEHYDRATASE HTDX-RELATED"/>
    <property type="match status" value="1"/>
</dbReference>
<dbReference type="Proteomes" id="UP001596915">
    <property type="component" value="Unassembled WGS sequence"/>
</dbReference>
<dbReference type="InterPro" id="IPR003965">
    <property type="entry name" value="Fatty_acid_synthase"/>
</dbReference>
<evidence type="ECO:0000313" key="4">
    <source>
        <dbReference type="EMBL" id="MFD0626764.1"/>
    </source>
</evidence>
<name>A0ABW2X4C7_9ACTN</name>
<evidence type="ECO:0000256" key="1">
    <source>
        <dbReference type="ARBA" id="ARBA00005254"/>
    </source>
</evidence>
<organism evidence="4 5">
    <name type="scientific">Streptomyces sanglieri</name>
    <dbReference type="NCBI Taxonomy" id="193460"/>
    <lineage>
        <taxon>Bacteria</taxon>
        <taxon>Bacillati</taxon>
        <taxon>Actinomycetota</taxon>
        <taxon>Actinomycetes</taxon>
        <taxon>Kitasatosporales</taxon>
        <taxon>Streptomycetaceae</taxon>
        <taxon>Streptomyces</taxon>
    </lineage>
</organism>
<feature type="region of interest" description="Disordered" evidence="2">
    <location>
        <begin position="140"/>
        <end position="160"/>
    </location>
</feature>
<dbReference type="EMBL" id="JBHTGL010000008">
    <property type="protein sequence ID" value="MFD0626764.1"/>
    <property type="molecule type" value="Genomic_DNA"/>
</dbReference>
<protein>
    <submittedName>
        <fullName evidence="4">MaoC/PaaZ C-terminal domain-containing protein</fullName>
    </submittedName>
</protein>
<dbReference type="PRINTS" id="PR01483">
    <property type="entry name" value="FASYNTHASE"/>
</dbReference>